<feature type="compositionally biased region" description="Low complexity" evidence="1">
    <location>
        <begin position="217"/>
        <end position="246"/>
    </location>
</feature>
<feature type="compositionally biased region" description="Low complexity" evidence="1">
    <location>
        <begin position="341"/>
        <end position="364"/>
    </location>
</feature>
<feature type="compositionally biased region" description="Low complexity" evidence="1">
    <location>
        <begin position="372"/>
        <end position="386"/>
    </location>
</feature>
<dbReference type="AlphaFoldDB" id="A0AAD3D9S7"/>
<organism evidence="3 4">
    <name type="scientific">Chaetoceros tenuissimus</name>
    <dbReference type="NCBI Taxonomy" id="426638"/>
    <lineage>
        <taxon>Eukaryota</taxon>
        <taxon>Sar</taxon>
        <taxon>Stramenopiles</taxon>
        <taxon>Ochrophyta</taxon>
        <taxon>Bacillariophyta</taxon>
        <taxon>Coscinodiscophyceae</taxon>
        <taxon>Chaetocerotophycidae</taxon>
        <taxon>Chaetocerotales</taxon>
        <taxon>Chaetocerotaceae</taxon>
        <taxon>Chaetoceros</taxon>
    </lineage>
</organism>
<accession>A0AAD3D9S7</accession>
<evidence type="ECO:0000313" key="3">
    <source>
        <dbReference type="EMBL" id="GFH59020.1"/>
    </source>
</evidence>
<gene>
    <name evidence="3" type="ORF">CTEN210_15496</name>
</gene>
<feature type="region of interest" description="Disordered" evidence="1">
    <location>
        <begin position="210"/>
        <end position="445"/>
    </location>
</feature>
<protein>
    <submittedName>
        <fullName evidence="3">Uncharacterized protein</fullName>
    </submittedName>
</protein>
<keyword evidence="2" id="KW-0732">Signal</keyword>
<feature type="compositionally biased region" description="Basic residues" evidence="1">
    <location>
        <begin position="404"/>
        <end position="417"/>
    </location>
</feature>
<dbReference type="EMBL" id="BLLK01000062">
    <property type="protein sequence ID" value="GFH59020.1"/>
    <property type="molecule type" value="Genomic_DNA"/>
</dbReference>
<feature type="compositionally biased region" description="Low complexity" evidence="1">
    <location>
        <begin position="436"/>
        <end position="445"/>
    </location>
</feature>
<keyword evidence="4" id="KW-1185">Reference proteome</keyword>
<feature type="compositionally biased region" description="Low complexity" evidence="1">
    <location>
        <begin position="321"/>
        <end position="333"/>
    </location>
</feature>
<proteinExistence type="predicted"/>
<reference evidence="3 4" key="1">
    <citation type="journal article" date="2021" name="Sci. Rep.">
        <title>The genome of the diatom Chaetoceros tenuissimus carries an ancient integrated fragment of an extant virus.</title>
        <authorList>
            <person name="Hongo Y."/>
            <person name="Kimura K."/>
            <person name="Takaki Y."/>
            <person name="Yoshida Y."/>
            <person name="Baba S."/>
            <person name="Kobayashi G."/>
            <person name="Nagasaki K."/>
            <person name="Hano T."/>
            <person name="Tomaru Y."/>
        </authorList>
    </citation>
    <scope>NUCLEOTIDE SEQUENCE [LARGE SCALE GENOMIC DNA]</scope>
    <source>
        <strain evidence="3 4">NIES-3715</strain>
    </source>
</reference>
<comment type="caution">
    <text evidence="3">The sequence shown here is derived from an EMBL/GenBank/DDBJ whole genome shotgun (WGS) entry which is preliminary data.</text>
</comment>
<evidence type="ECO:0000256" key="2">
    <source>
        <dbReference type="SAM" id="SignalP"/>
    </source>
</evidence>
<feature type="chain" id="PRO_5042176379" evidence="2">
    <location>
        <begin position="28"/>
        <end position="445"/>
    </location>
</feature>
<evidence type="ECO:0000313" key="4">
    <source>
        <dbReference type="Proteomes" id="UP001054902"/>
    </source>
</evidence>
<evidence type="ECO:0000256" key="1">
    <source>
        <dbReference type="SAM" id="MobiDB-lite"/>
    </source>
</evidence>
<feature type="compositionally biased region" description="Basic residues" evidence="1">
    <location>
        <begin position="311"/>
        <end position="320"/>
    </location>
</feature>
<feature type="signal peptide" evidence="2">
    <location>
        <begin position="1"/>
        <end position="27"/>
    </location>
</feature>
<dbReference type="Proteomes" id="UP001054902">
    <property type="component" value="Unassembled WGS sequence"/>
</dbReference>
<feature type="compositionally biased region" description="Low complexity" evidence="1">
    <location>
        <begin position="286"/>
        <end position="310"/>
    </location>
</feature>
<sequence>MIYRSNTFCSLLLASTAIFCTMKQVRSKSVLRFDRKHRAANIMSSNEFGLVTGHEKSLMNIEEEASYMKRVLGDSSYSDGSKCDLSVSAKCFLLDEEKTSCKNYLTYLNSDPSLPCKRNISFEYTIKNDGDVEEKLEEVIASFNNYLPFRQVDVSKNSFISPGNHLRVLIHEAEDFCSVLNNSQTVTHEIKISCANSGFVVASTSFDMPTYSRSKGKGSSHSNKSPSSKNGKNISKGSSSKSNLTSKGDKIPYSKSPRSKGIKSSSRPTHERSKGKGTSRSILAPSRSKGNSLSKGSSSFKGISTSSKGKYGSRPKRPSRSKGLGNSDLSKGSLSKKHSSTGEAGSTLKSPSSSKSKGTNSQKQPTISNMNSSTSSKSVSKSQSSKGRSKGTRTKGSSKENKYGKGKRAKKSKKNMKSTKGLSDGKGKGQMKKVKGSSSSGSGGM</sequence>
<name>A0AAD3D9S7_9STRA</name>